<evidence type="ECO:0000256" key="4">
    <source>
        <dbReference type="ARBA" id="ARBA00023049"/>
    </source>
</evidence>
<dbReference type="PANTHER" id="PTHR48480">
    <property type="match status" value="1"/>
</dbReference>
<dbReference type="GO" id="GO:0008237">
    <property type="term" value="F:metallopeptidase activity"/>
    <property type="evidence" value="ECO:0007669"/>
    <property type="project" value="UniProtKB-KW"/>
</dbReference>
<accession>A0ABD1M662</accession>
<name>A0ABD1M662_9FABA</name>
<dbReference type="Proteomes" id="UP001603857">
    <property type="component" value="Unassembled WGS sequence"/>
</dbReference>
<evidence type="ECO:0000256" key="1">
    <source>
        <dbReference type="ARBA" id="ARBA00022670"/>
    </source>
</evidence>
<dbReference type="GO" id="GO:0006508">
    <property type="term" value="P:proteolysis"/>
    <property type="evidence" value="ECO:0007669"/>
    <property type="project" value="UniProtKB-KW"/>
</dbReference>
<keyword evidence="1" id="KW-0645">Protease</keyword>
<dbReference type="AlphaFoldDB" id="A0ABD1M662"/>
<dbReference type="EMBL" id="JBGMDY010000006">
    <property type="protein sequence ID" value="KAL2331258.1"/>
    <property type="molecule type" value="Genomic_DNA"/>
</dbReference>
<organism evidence="5 6">
    <name type="scientific">Flemingia macrophylla</name>
    <dbReference type="NCBI Taxonomy" id="520843"/>
    <lineage>
        <taxon>Eukaryota</taxon>
        <taxon>Viridiplantae</taxon>
        <taxon>Streptophyta</taxon>
        <taxon>Embryophyta</taxon>
        <taxon>Tracheophyta</taxon>
        <taxon>Spermatophyta</taxon>
        <taxon>Magnoliopsida</taxon>
        <taxon>eudicotyledons</taxon>
        <taxon>Gunneridae</taxon>
        <taxon>Pentapetalae</taxon>
        <taxon>rosids</taxon>
        <taxon>fabids</taxon>
        <taxon>Fabales</taxon>
        <taxon>Fabaceae</taxon>
        <taxon>Papilionoideae</taxon>
        <taxon>50 kb inversion clade</taxon>
        <taxon>NPAAA clade</taxon>
        <taxon>indigoferoid/millettioid clade</taxon>
        <taxon>Phaseoleae</taxon>
        <taxon>Flemingia</taxon>
    </lineage>
</organism>
<keyword evidence="2" id="KW-0479">Metal-binding</keyword>
<proteinExistence type="predicted"/>
<evidence type="ECO:0000313" key="6">
    <source>
        <dbReference type="Proteomes" id="UP001603857"/>
    </source>
</evidence>
<protein>
    <submittedName>
        <fullName evidence="5">Uncharacterized protein</fullName>
    </submittedName>
</protein>
<dbReference type="PANTHER" id="PTHR48480:SF2">
    <property type="entry name" value="PEPTIDASE D"/>
    <property type="match status" value="1"/>
</dbReference>
<gene>
    <name evidence="5" type="ORF">Fmac_018839</name>
</gene>
<dbReference type="SUPFAM" id="SSF55920">
    <property type="entry name" value="Creatinase/aminopeptidase"/>
    <property type="match status" value="1"/>
</dbReference>
<reference evidence="5 6" key="1">
    <citation type="submission" date="2024-08" db="EMBL/GenBank/DDBJ databases">
        <title>Insights into the chromosomal genome structure of Flemingia macrophylla.</title>
        <authorList>
            <person name="Ding Y."/>
            <person name="Zhao Y."/>
            <person name="Bi W."/>
            <person name="Wu M."/>
            <person name="Zhao G."/>
            <person name="Gong Y."/>
            <person name="Li W."/>
            <person name="Zhang P."/>
        </authorList>
    </citation>
    <scope>NUCLEOTIDE SEQUENCE [LARGE SCALE GENOMIC DNA]</scope>
    <source>
        <strain evidence="5">DYQJB</strain>
        <tissue evidence="5">Leaf</tissue>
    </source>
</reference>
<evidence type="ECO:0000256" key="3">
    <source>
        <dbReference type="ARBA" id="ARBA00022801"/>
    </source>
</evidence>
<dbReference type="GO" id="GO:0046872">
    <property type="term" value="F:metal ion binding"/>
    <property type="evidence" value="ECO:0007669"/>
    <property type="project" value="UniProtKB-KW"/>
</dbReference>
<evidence type="ECO:0000313" key="5">
    <source>
        <dbReference type="EMBL" id="KAL2331258.1"/>
    </source>
</evidence>
<keyword evidence="3" id="KW-0378">Hydrolase</keyword>
<evidence type="ECO:0000256" key="2">
    <source>
        <dbReference type="ARBA" id="ARBA00022723"/>
    </source>
</evidence>
<keyword evidence="6" id="KW-1185">Reference proteome</keyword>
<keyword evidence="4" id="KW-0482">Metalloprotease</keyword>
<comment type="caution">
    <text evidence="5">The sequence shown here is derived from an EMBL/GenBank/DDBJ whole genome shotgun (WGS) entry which is preliminary data.</text>
</comment>
<sequence length="164" mass="18619">MILTPNTRTPVQFIFFALCDVFWGSYPWDCLILKSPQEANQHQAFIKASHLQAVLHAHNAVISAMKPGINWVDMHIATGCHFLGIDTHDPGGYLKGLEGRNEPGLKSLRTIRDLREGMVSLASEFMYNYLSRDVTTSFGYDYLDIIVCEEPLDEEVQDKRDETL</sequence>
<dbReference type="InterPro" id="IPR036005">
    <property type="entry name" value="Creatinase/aminopeptidase-like"/>
</dbReference>
<dbReference type="Gene3D" id="3.90.230.10">
    <property type="entry name" value="Creatinase/methionine aminopeptidase superfamily"/>
    <property type="match status" value="1"/>
</dbReference>
<dbReference type="InterPro" id="IPR052433">
    <property type="entry name" value="X-Pro_dipept-like"/>
</dbReference>